<feature type="domain" description="Thioredoxin" evidence="8">
    <location>
        <begin position="175"/>
        <end position="344"/>
    </location>
</feature>
<keyword evidence="2" id="KW-0677">Repeat</keyword>
<dbReference type="PROSITE" id="PS00194">
    <property type="entry name" value="THIOREDOXIN_1"/>
    <property type="match status" value="1"/>
</dbReference>
<sequence length="351" mass="37444">MAASAASVLASGMRAFGAFRRLTCALGARPLVRRLLKPLGTAALACTVAAELSRSALTFSDDGARQGADAHSGALATERLVVWLAHARARAESLLCDPPMALRRFGDSWRALVGPELEREVGASRRALETALGAVSSPGGGAALEQLEELASAINAAEETMRKARITAAASASRFSWLELMRDVRIHRLDGSGGSAGEVPAETLLGKIVLLYFTAGWCPPCREFTPRLAAAAEALGEGCEVVQVSWDHDELAMQKYARALGMRWLAISHEQRALARELSSRYDVEQIPALVVIAVSPDGASTRVLSSDGRMDVLRFLAQPQRGGDGDGSSSQPPLAAWIRRLLDEAPQRRP</sequence>
<dbReference type="InterPro" id="IPR052259">
    <property type="entry name" value="Nucleoredoxin-like"/>
</dbReference>
<comment type="caution">
    <text evidence="9">The sequence shown here is derived from an EMBL/GenBank/DDBJ whole genome shotgun (WGS) entry which is preliminary data.</text>
</comment>
<reference evidence="9" key="1">
    <citation type="submission" date="2021-05" db="EMBL/GenBank/DDBJ databases">
        <title>The genome of the haptophyte Pavlova lutheri (Diacronema luteri, Pavlovales) - a model for lipid biosynthesis in eukaryotic algae.</title>
        <authorList>
            <person name="Hulatt C.J."/>
            <person name="Posewitz M.C."/>
        </authorList>
    </citation>
    <scope>NUCLEOTIDE SEQUENCE</scope>
    <source>
        <strain evidence="9">NIVA-4/92</strain>
    </source>
</reference>
<comment type="catalytic activity">
    <reaction evidence="6">
        <text>[protein]-dithiol + NAD(+) = [protein]-disulfide + NADH + H(+)</text>
        <dbReference type="Rhea" id="RHEA:18749"/>
        <dbReference type="Rhea" id="RHEA-COMP:10593"/>
        <dbReference type="Rhea" id="RHEA-COMP:10594"/>
        <dbReference type="ChEBI" id="CHEBI:15378"/>
        <dbReference type="ChEBI" id="CHEBI:29950"/>
        <dbReference type="ChEBI" id="CHEBI:50058"/>
        <dbReference type="ChEBI" id="CHEBI:57540"/>
        <dbReference type="ChEBI" id="CHEBI:57945"/>
        <dbReference type="EC" id="1.8.1.8"/>
    </reaction>
</comment>
<evidence type="ECO:0000256" key="1">
    <source>
        <dbReference type="ARBA" id="ARBA00012612"/>
    </source>
</evidence>
<evidence type="ECO:0000256" key="2">
    <source>
        <dbReference type="ARBA" id="ARBA00022737"/>
    </source>
</evidence>
<protein>
    <recommendedName>
        <fullName evidence="1">protein-disulfide reductase</fullName>
        <ecNumber evidence="1">1.8.1.8</ecNumber>
    </recommendedName>
</protein>
<dbReference type="PANTHER" id="PTHR13871:SF96">
    <property type="entry name" value="THIOREDOXIN DOMAIN-CONTAINING PROTEIN"/>
    <property type="match status" value="1"/>
</dbReference>
<evidence type="ECO:0000256" key="7">
    <source>
        <dbReference type="ARBA" id="ARBA00047804"/>
    </source>
</evidence>
<comment type="catalytic activity">
    <reaction evidence="7">
        <text>[protein]-dithiol + NADP(+) = [protein]-disulfide + NADPH + H(+)</text>
        <dbReference type="Rhea" id="RHEA:18753"/>
        <dbReference type="Rhea" id="RHEA-COMP:10593"/>
        <dbReference type="Rhea" id="RHEA-COMP:10594"/>
        <dbReference type="ChEBI" id="CHEBI:15378"/>
        <dbReference type="ChEBI" id="CHEBI:29950"/>
        <dbReference type="ChEBI" id="CHEBI:50058"/>
        <dbReference type="ChEBI" id="CHEBI:57783"/>
        <dbReference type="ChEBI" id="CHEBI:58349"/>
        <dbReference type="EC" id="1.8.1.8"/>
    </reaction>
</comment>
<evidence type="ECO:0000313" key="10">
    <source>
        <dbReference type="Proteomes" id="UP000751190"/>
    </source>
</evidence>
<dbReference type="InterPro" id="IPR012336">
    <property type="entry name" value="Thioredoxin-like_fold"/>
</dbReference>
<dbReference type="Pfam" id="PF13905">
    <property type="entry name" value="Thioredoxin_8"/>
    <property type="match status" value="1"/>
</dbReference>
<proteinExistence type="inferred from homology"/>
<dbReference type="InterPro" id="IPR017937">
    <property type="entry name" value="Thioredoxin_CS"/>
</dbReference>
<evidence type="ECO:0000256" key="3">
    <source>
        <dbReference type="ARBA" id="ARBA00023002"/>
    </source>
</evidence>
<evidence type="ECO:0000256" key="4">
    <source>
        <dbReference type="ARBA" id="ARBA00023027"/>
    </source>
</evidence>
<dbReference type="PROSITE" id="PS51352">
    <property type="entry name" value="THIOREDOXIN_2"/>
    <property type="match status" value="1"/>
</dbReference>
<evidence type="ECO:0000256" key="6">
    <source>
        <dbReference type="ARBA" id="ARBA00047388"/>
    </source>
</evidence>
<dbReference type="OrthoDB" id="409136at2759"/>
<dbReference type="GO" id="GO:0047134">
    <property type="term" value="F:protein-disulfide reductase [NAD(P)H] activity"/>
    <property type="evidence" value="ECO:0007669"/>
    <property type="project" value="UniProtKB-EC"/>
</dbReference>
<dbReference type="SUPFAM" id="SSF52833">
    <property type="entry name" value="Thioredoxin-like"/>
    <property type="match status" value="1"/>
</dbReference>
<gene>
    <name evidence="9" type="ORF">KFE25_001998</name>
</gene>
<keyword evidence="3" id="KW-0560">Oxidoreductase</keyword>
<dbReference type="EMBL" id="JAGTXO010000008">
    <property type="protein sequence ID" value="KAG8466242.1"/>
    <property type="molecule type" value="Genomic_DNA"/>
</dbReference>
<dbReference type="InterPro" id="IPR036249">
    <property type="entry name" value="Thioredoxin-like_sf"/>
</dbReference>
<dbReference type="Proteomes" id="UP000751190">
    <property type="component" value="Unassembled WGS sequence"/>
</dbReference>
<evidence type="ECO:0000259" key="8">
    <source>
        <dbReference type="PROSITE" id="PS51352"/>
    </source>
</evidence>
<dbReference type="EC" id="1.8.1.8" evidence="1"/>
<organism evidence="9 10">
    <name type="scientific">Diacronema lutheri</name>
    <name type="common">Unicellular marine alga</name>
    <name type="synonym">Monochrysis lutheri</name>
    <dbReference type="NCBI Taxonomy" id="2081491"/>
    <lineage>
        <taxon>Eukaryota</taxon>
        <taxon>Haptista</taxon>
        <taxon>Haptophyta</taxon>
        <taxon>Pavlovophyceae</taxon>
        <taxon>Pavlovales</taxon>
        <taxon>Pavlovaceae</taxon>
        <taxon>Diacronema</taxon>
    </lineage>
</organism>
<dbReference type="InterPro" id="IPR013766">
    <property type="entry name" value="Thioredoxin_domain"/>
</dbReference>
<dbReference type="Gene3D" id="3.40.30.10">
    <property type="entry name" value="Glutaredoxin"/>
    <property type="match status" value="1"/>
</dbReference>
<evidence type="ECO:0000313" key="9">
    <source>
        <dbReference type="EMBL" id="KAG8466242.1"/>
    </source>
</evidence>
<keyword evidence="10" id="KW-1185">Reference proteome</keyword>
<keyword evidence="4" id="KW-0520">NAD</keyword>
<accession>A0A8J5XKU8</accession>
<dbReference type="PANTHER" id="PTHR13871">
    <property type="entry name" value="THIOREDOXIN"/>
    <property type="match status" value="1"/>
</dbReference>
<comment type="similarity">
    <text evidence="5">Belongs to the nucleoredoxin family.</text>
</comment>
<evidence type="ECO:0000256" key="5">
    <source>
        <dbReference type="ARBA" id="ARBA00025782"/>
    </source>
</evidence>
<dbReference type="AlphaFoldDB" id="A0A8J5XKU8"/>
<name>A0A8J5XKU8_DIALT</name>